<feature type="domain" description="HTH tetR-type" evidence="6">
    <location>
        <begin position="22"/>
        <end position="82"/>
    </location>
</feature>
<dbReference type="PRINTS" id="PR00455">
    <property type="entry name" value="HTHTETR"/>
</dbReference>
<dbReference type="Gene3D" id="1.10.357.10">
    <property type="entry name" value="Tetracycline Repressor, domain 2"/>
    <property type="match status" value="1"/>
</dbReference>
<dbReference type="InterPro" id="IPR001647">
    <property type="entry name" value="HTH_TetR"/>
</dbReference>
<dbReference type="eggNOG" id="COG1309">
    <property type="taxonomic scope" value="Bacteria"/>
</dbReference>
<organism evidence="7 8">
    <name type="scientific">Beutenbergia cavernae (strain ATCC BAA-8 / DSM 12333 / CCUG 43141 / JCM 11478 / NBRC 16432 / NCIMB 13614 / HKI 0122)</name>
    <dbReference type="NCBI Taxonomy" id="471853"/>
    <lineage>
        <taxon>Bacteria</taxon>
        <taxon>Bacillati</taxon>
        <taxon>Actinomycetota</taxon>
        <taxon>Actinomycetes</taxon>
        <taxon>Micrococcales</taxon>
        <taxon>Beutenbergiaceae</taxon>
        <taxon>Beutenbergia</taxon>
    </lineage>
</organism>
<proteinExistence type="predicted"/>
<dbReference type="SUPFAM" id="SSF46689">
    <property type="entry name" value="Homeodomain-like"/>
    <property type="match status" value="1"/>
</dbReference>
<keyword evidence="8" id="KW-1185">Reference proteome</keyword>
<evidence type="ECO:0000313" key="7">
    <source>
        <dbReference type="EMBL" id="ACQ78532.1"/>
    </source>
</evidence>
<evidence type="ECO:0000256" key="2">
    <source>
        <dbReference type="ARBA" id="ARBA00023125"/>
    </source>
</evidence>
<dbReference type="EMBL" id="CP001618">
    <property type="protein sequence ID" value="ACQ78532.1"/>
    <property type="molecule type" value="Genomic_DNA"/>
</dbReference>
<dbReference type="KEGG" id="bcv:Bcav_0267"/>
<dbReference type="Pfam" id="PF00440">
    <property type="entry name" value="TetR_N"/>
    <property type="match status" value="1"/>
</dbReference>
<evidence type="ECO:0000256" key="5">
    <source>
        <dbReference type="SAM" id="MobiDB-lite"/>
    </source>
</evidence>
<reference evidence="7 8" key="1">
    <citation type="journal article" date="2009" name="Stand. Genomic Sci.">
        <title>Complete genome sequence of Beutenbergia cavernae type strain (HKI 0122).</title>
        <authorList>
            <person name="Land M."/>
            <person name="Pukall R."/>
            <person name="Abt B."/>
            <person name="Goker M."/>
            <person name="Rohde M."/>
            <person name="Glavina Del Rio T."/>
            <person name="Tice H."/>
            <person name="Copeland A."/>
            <person name="Cheng J.F."/>
            <person name="Lucas S."/>
            <person name="Chen F."/>
            <person name="Nolan M."/>
            <person name="Bruce D."/>
            <person name="Goodwin L."/>
            <person name="Pitluck S."/>
            <person name="Ivanova N."/>
            <person name="Mavromatis K."/>
            <person name="Ovchinnikova G."/>
            <person name="Pati A."/>
            <person name="Chen A."/>
            <person name="Palaniappan K."/>
            <person name="Hauser L."/>
            <person name="Chang Y.J."/>
            <person name="Jefferies C.C."/>
            <person name="Saunders E."/>
            <person name="Brettin T."/>
            <person name="Detter J.C."/>
            <person name="Han C."/>
            <person name="Chain P."/>
            <person name="Bristow J."/>
            <person name="Eisen J.A."/>
            <person name="Markowitz V."/>
            <person name="Hugenholtz P."/>
            <person name="Kyrpides N.C."/>
            <person name="Klenk H.P."/>
            <person name="Lapidus A."/>
        </authorList>
    </citation>
    <scope>NUCLEOTIDE SEQUENCE [LARGE SCALE GENOMIC DNA]</scope>
    <source>
        <strain evidence="8">ATCC BAA-8 / DSM 12333 / NBRC 16432</strain>
    </source>
</reference>
<keyword evidence="3" id="KW-0804">Transcription</keyword>
<dbReference type="GO" id="GO:0003700">
    <property type="term" value="F:DNA-binding transcription factor activity"/>
    <property type="evidence" value="ECO:0007669"/>
    <property type="project" value="TreeGrafter"/>
</dbReference>
<dbReference type="STRING" id="471853.Bcav_0267"/>
<dbReference type="InterPro" id="IPR009057">
    <property type="entry name" value="Homeodomain-like_sf"/>
</dbReference>
<dbReference type="OrthoDB" id="956698at2"/>
<feature type="DNA-binding region" description="H-T-H motif" evidence="4">
    <location>
        <begin position="45"/>
        <end position="64"/>
    </location>
</feature>
<accession>C5BVU2</accession>
<evidence type="ECO:0000259" key="6">
    <source>
        <dbReference type="PROSITE" id="PS50977"/>
    </source>
</evidence>
<dbReference type="Proteomes" id="UP000007962">
    <property type="component" value="Chromosome"/>
</dbReference>
<dbReference type="PANTHER" id="PTHR30055:SF238">
    <property type="entry name" value="MYCOFACTOCIN BIOSYNTHESIS TRANSCRIPTIONAL REGULATOR MFTR-RELATED"/>
    <property type="match status" value="1"/>
</dbReference>
<evidence type="ECO:0000313" key="8">
    <source>
        <dbReference type="Proteomes" id="UP000007962"/>
    </source>
</evidence>
<feature type="region of interest" description="Disordered" evidence="5">
    <location>
        <begin position="1"/>
        <end position="23"/>
    </location>
</feature>
<dbReference type="RefSeq" id="WP_012725312.1">
    <property type="nucleotide sequence ID" value="NC_012669.1"/>
</dbReference>
<evidence type="ECO:0000256" key="4">
    <source>
        <dbReference type="PROSITE-ProRule" id="PRU00335"/>
    </source>
</evidence>
<evidence type="ECO:0000256" key="3">
    <source>
        <dbReference type="ARBA" id="ARBA00023163"/>
    </source>
</evidence>
<protein>
    <submittedName>
        <fullName evidence="7">Transcriptional regulator, TetR family</fullName>
    </submittedName>
</protein>
<sequence length="251" mass="26847">MTTTAGPETGSAPTGLRERRREETRAAFAHAAFELASERGLDGFTIDELAEATGLARRTFFNHFTSKEEAVAHVVVLKVREVLAVIADSHEEHGEPEEHEGDDVDDDAHVAALTCRLRTRYAGDLAATLGAVDEVTRSLLAPDVLTTLRAFAQLAERHPQLVPHLFTVENDARTQAAELLRTPEHGGLTDLQAHLVPGAVISTIAPVVGGELLLVELDGDAPGAITTDELVGQLITFLTRGIAAEHPAQPV</sequence>
<keyword evidence="1" id="KW-0805">Transcription regulation</keyword>
<dbReference type="InterPro" id="IPR050109">
    <property type="entry name" value="HTH-type_TetR-like_transc_reg"/>
</dbReference>
<gene>
    <name evidence="7" type="ordered locus">Bcav_0267</name>
</gene>
<dbReference type="InterPro" id="IPR023772">
    <property type="entry name" value="DNA-bd_HTH_TetR-type_CS"/>
</dbReference>
<dbReference type="PANTHER" id="PTHR30055">
    <property type="entry name" value="HTH-TYPE TRANSCRIPTIONAL REGULATOR RUTR"/>
    <property type="match status" value="1"/>
</dbReference>
<dbReference type="AlphaFoldDB" id="C5BVU2"/>
<dbReference type="PROSITE" id="PS50977">
    <property type="entry name" value="HTH_TETR_2"/>
    <property type="match status" value="1"/>
</dbReference>
<keyword evidence="2 4" id="KW-0238">DNA-binding</keyword>
<dbReference type="PROSITE" id="PS01081">
    <property type="entry name" value="HTH_TETR_1"/>
    <property type="match status" value="1"/>
</dbReference>
<name>C5BVU2_BEUC1</name>
<dbReference type="GO" id="GO:0000976">
    <property type="term" value="F:transcription cis-regulatory region binding"/>
    <property type="evidence" value="ECO:0007669"/>
    <property type="project" value="TreeGrafter"/>
</dbReference>
<dbReference type="HOGENOM" id="CLU_069356_2_3_11"/>
<evidence type="ECO:0000256" key="1">
    <source>
        <dbReference type="ARBA" id="ARBA00023015"/>
    </source>
</evidence>